<feature type="coiled-coil region" evidence="16">
    <location>
        <begin position="327"/>
        <end position="383"/>
    </location>
</feature>
<evidence type="ECO:0000256" key="16">
    <source>
        <dbReference type="SAM" id="Coils"/>
    </source>
</evidence>
<dbReference type="InterPro" id="IPR005702">
    <property type="entry name" value="Wzc-like_C"/>
</dbReference>
<dbReference type="GO" id="GO:0005524">
    <property type="term" value="F:ATP binding"/>
    <property type="evidence" value="ECO:0007669"/>
    <property type="project" value="UniProtKB-KW"/>
</dbReference>
<evidence type="ECO:0000313" key="23">
    <source>
        <dbReference type="EMBL" id="KCZ60290.1"/>
    </source>
</evidence>
<dbReference type="InterPro" id="IPR027417">
    <property type="entry name" value="P-loop_NTPase"/>
</dbReference>
<evidence type="ECO:0000256" key="12">
    <source>
        <dbReference type="ARBA" id="ARBA00022989"/>
    </source>
</evidence>
<gene>
    <name evidence="22" type="ORF">DD728_12400</name>
    <name evidence="23" type="ORF">HY36_17620</name>
</gene>
<reference evidence="22 25" key="2">
    <citation type="journal article" date="2018" name="Nat. Biotechnol.">
        <title>A standardized bacterial taxonomy based on genome phylogeny substantially revises the tree of life.</title>
        <authorList>
            <person name="Parks D.H."/>
            <person name="Chuvochina M."/>
            <person name="Waite D.W."/>
            <person name="Rinke C."/>
            <person name="Skarshewski A."/>
            <person name="Chaumeil P.A."/>
            <person name="Hugenholtz P."/>
        </authorList>
    </citation>
    <scope>NUCLEOTIDE SEQUENCE [LARGE SCALE GENOMIC DNA]</scope>
    <source>
        <strain evidence="22">UBA10378</strain>
    </source>
</reference>
<dbReference type="GO" id="GO:0004715">
    <property type="term" value="F:non-membrane spanning protein tyrosine kinase activity"/>
    <property type="evidence" value="ECO:0007669"/>
    <property type="project" value="UniProtKB-EC"/>
</dbReference>
<evidence type="ECO:0000256" key="9">
    <source>
        <dbReference type="ARBA" id="ARBA00022741"/>
    </source>
</evidence>
<dbReference type="eggNOG" id="COG0489">
    <property type="taxonomic scope" value="Bacteria"/>
</dbReference>
<feature type="region of interest" description="Disordered" evidence="17">
    <location>
        <begin position="1"/>
        <end position="33"/>
    </location>
</feature>
<feature type="compositionally biased region" description="Polar residues" evidence="17">
    <location>
        <begin position="18"/>
        <end position="30"/>
    </location>
</feature>
<evidence type="ECO:0000256" key="5">
    <source>
        <dbReference type="ARBA" id="ARBA00022475"/>
    </source>
</evidence>
<keyword evidence="14" id="KW-0829">Tyrosine-protein kinase</keyword>
<proteinExistence type="inferred from homology"/>
<keyword evidence="5" id="KW-1003">Cell membrane</keyword>
<feature type="domain" description="AAA" evidence="20">
    <location>
        <begin position="540"/>
        <end position="665"/>
    </location>
</feature>
<dbReference type="PANTHER" id="PTHR32309">
    <property type="entry name" value="TYROSINE-PROTEIN KINASE"/>
    <property type="match status" value="1"/>
</dbReference>
<evidence type="ECO:0000259" key="20">
    <source>
        <dbReference type="Pfam" id="PF13614"/>
    </source>
</evidence>
<comment type="caution">
    <text evidence="23">The sequence shown here is derived from an EMBL/GenBank/DDBJ whole genome shotgun (WGS) entry which is preliminary data.</text>
</comment>
<keyword evidence="24" id="KW-1185">Reference proteome</keyword>
<evidence type="ECO:0000256" key="15">
    <source>
        <dbReference type="ARBA" id="ARBA00051245"/>
    </source>
</evidence>
<keyword evidence="11" id="KW-0067">ATP-binding</keyword>
<evidence type="ECO:0000256" key="10">
    <source>
        <dbReference type="ARBA" id="ARBA00022777"/>
    </source>
</evidence>
<evidence type="ECO:0000313" key="22">
    <source>
        <dbReference type="EMBL" id="HBQ49655.1"/>
    </source>
</evidence>
<dbReference type="Proteomes" id="UP000024547">
    <property type="component" value="Unassembled WGS sequence"/>
</dbReference>
<dbReference type="GO" id="GO:0005886">
    <property type="term" value="C:plasma membrane"/>
    <property type="evidence" value="ECO:0007669"/>
    <property type="project" value="UniProtKB-SubCell"/>
</dbReference>
<dbReference type="InterPro" id="IPR032807">
    <property type="entry name" value="GNVR"/>
</dbReference>
<name>A0A059E002_9PROT</name>
<dbReference type="AlphaFoldDB" id="A0A059E002"/>
<keyword evidence="12 18" id="KW-1133">Transmembrane helix</keyword>
<evidence type="ECO:0000313" key="24">
    <source>
        <dbReference type="Proteomes" id="UP000024547"/>
    </source>
</evidence>
<dbReference type="RefSeq" id="WP_051602736.1">
    <property type="nucleotide sequence ID" value="NZ_AWFH01000025.1"/>
</dbReference>
<evidence type="ECO:0000256" key="17">
    <source>
        <dbReference type="SAM" id="MobiDB-lite"/>
    </source>
</evidence>
<keyword evidence="10" id="KW-0418">Kinase</keyword>
<dbReference type="EMBL" id="AWFH01000025">
    <property type="protein sequence ID" value="KCZ60290.1"/>
    <property type="molecule type" value="Genomic_DNA"/>
</dbReference>
<comment type="similarity">
    <text evidence="3">Belongs to the etk/wzc family.</text>
</comment>
<evidence type="ECO:0000256" key="4">
    <source>
        <dbReference type="ARBA" id="ARBA00011903"/>
    </source>
</evidence>
<evidence type="ECO:0000259" key="19">
    <source>
        <dbReference type="Pfam" id="PF02706"/>
    </source>
</evidence>
<evidence type="ECO:0000256" key="7">
    <source>
        <dbReference type="ARBA" id="ARBA00022679"/>
    </source>
</evidence>
<comment type="subcellular location">
    <subcellularLocation>
        <location evidence="1">Cell inner membrane</location>
        <topology evidence="1">Multi-pass membrane protein</topology>
    </subcellularLocation>
</comment>
<feature type="domain" description="Tyrosine-protein kinase G-rich" evidence="21">
    <location>
        <begin position="390"/>
        <end position="460"/>
    </location>
</feature>
<evidence type="ECO:0000256" key="14">
    <source>
        <dbReference type="ARBA" id="ARBA00023137"/>
    </source>
</evidence>
<dbReference type="STRING" id="1280948.HY36_17620"/>
<keyword evidence="6" id="KW-0997">Cell inner membrane</keyword>
<dbReference type="EMBL" id="DOGS01000247">
    <property type="protein sequence ID" value="HBQ49655.1"/>
    <property type="molecule type" value="Genomic_DNA"/>
</dbReference>
<feature type="transmembrane region" description="Helical" evidence="18">
    <location>
        <begin position="57"/>
        <end position="81"/>
    </location>
</feature>
<dbReference type="OrthoDB" id="230260at2"/>
<evidence type="ECO:0000256" key="11">
    <source>
        <dbReference type="ARBA" id="ARBA00022840"/>
    </source>
</evidence>
<dbReference type="InterPro" id="IPR025669">
    <property type="entry name" value="AAA_dom"/>
</dbReference>
<dbReference type="NCBIfam" id="TIGR01007">
    <property type="entry name" value="eps_fam"/>
    <property type="match status" value="1"/>
</dbReference>
<evidence type="ECO:0000256" key="2">
    <source>
        <dbReference type="ARBA" id="ARBA00007316"/>
    </source>
</evidence>
<evidence type="ECO:0000256" key="6">
    <source>
        <dbReference type="ARBA" id="ARBA00022519"/>
    </source>
</evidence>
<dbReference type="CDD" id="cd05387">
    <property type="entry name" value="BY-kinase"/>
    <property type="match status" value="1"/>
</dbReference>
<dbReference type="SUPFAM" id="SSF52540">
    <property type="entry name" value="P-loop containing nucleoside triphosphate hydrolases"/>
    <property type="match status" value="1"/>
</dbReference>
<dbReference type="Gene3D" id="3.40.50.300">
    <property type="entry name" value="P-loop containing nucleotide triphosphate hydrolases"/>
    <property type="match status" value="1"/>
</dbReference>
<evidence type="ECO:0000256" key="8">
    <source>
        <dbReference type="ARBA" id="ARBA00022692"/>
    </source>
</evidence>
<accession>A0A059E002</accession>
<dbReference type="Proteomes" id="UP000263957">
    <property type="component" value="Unassembled WGS sequence"/>
</dbReference>
<keyword evidence="7" id="KW-0808">Transferase</keyword>
<keyword evidence="9" id="KW-0547">Nucleotide-binding</keyword>
<protein>
    <recommendedName>
        <fullName evidence="4">non-specific protein-tyrosine kinase</fullName>
        <ecNumber evidence="4">2.7.10.2</ecNumber>
    </recommendedName>
</protein>
<dbReference type="Pfam" id="PF13807">
    <property type="entry name" value="GNVR"/>
    <property type="match status" value="1"/>
</dbReference>
<sequence>MSTGIYDGRDGHPGNLSVVGNSAPVPTTANRYGEAPESDEYAIELRALVQIIFKRKWMIMSLLIIGLTAGYLSTLLVPPLYRAKATIEIAKHAAQVLSESSVTPQVQADPEFVETQSALLKSRELAQRVVEQLNLDQDPVYADQTLPQQDRVHAATQYLSQNLRVNVEGLSRLIAVRVSSPDPEDAARITNTLVENFIQTSLERKYNTTAYARHFVEDRLESARLSLEDSESLLASYAAEQGLVNFGGNSSIFSLDGETIVTLNKELATAESERIAAYQKYIKAENSPITLDVLDSPDLKKLREQRFQLDTEYQNKLEIYRPEYSEMTELKRRIELTDREIEAERTRIVDALETSFRAAEAKEASLRERIGELKTKLIELRTQSVQYGILERQVETNRSQYDALLTRLKELTTAEGIGASQASVVDRAIAPTHPFQPSLGKHLLLATILSLAAGIGLAILWEYIDDTIRVPEQLISKLGLPIIGIVPVASKSSDLVQDMMKNPKDSLAEGYFSIRANLLFSTNSGAPRCLSLTSASQAEGKSTCAVGLGLAFSRSGQRALVIDADMRRPSFVVDRNLSIGLSGLLASDADAMEHIIAGPTENLFLLPAGRIPPNPAELLSGHRLNEILEQLKQVFDIVIVDCPPVLGFADAPLLAAACDATVVVISSGKSRRITIRRSLDRLVSTHAQTVGAILTKFDARKVGYDYGYYYYNYGPGAYDYARPSARTERQSRKITLFKDQLDD</sequence>
<organism evidence="23 24">
    <name type="scientific">Hyphomonas atlantica</name>
    <dbReference type="NCBI Taxonomy" id="1280948"/>
    <lineage>
        <taxon>Bacteria</taxon>
        <taxon>Pseudomonadati</taxon>
        <taxon>Pseudomonadota</taxon>
        <taxon>Alphaproteobacteria</taxon>
        <taxon>Hyphomonadales</taxon>
        <taxon>Hyphomonadaceae</taxon>
        <taxon>Hyphomonas</taxon>
    </lineage>
</organism>
<dbReference type="InterPro" id="IPR003856">
    <property type="entry name" value="LPS_length_determ_N"/>
</dbReference>
<keyword evidence="8 18" id="KW-0812">Transmembrane</keyword>
<comment type="similarity">
    <text evidence="2">Belongs to the CpsD/CapB family.</text>
</comment>
<dbReference type="Pfam" id="PF13614">
    <property type="entry name" value="AAA_31"/>
    <property type="match status" value="1"/>
</dbReference>
<dbReference type="eggNOG" id="COG3206">
    <property type="taxonomic scope" value="Bacteria"/>
</dbReference>
<feature type="domain" description="Polysaccharide chain length determinant N-terminal" evidence="19">
    <location>
        <begin position="43"/>
        <end position="133"/>
    </location>
</feature>
<keyword evidence="16" id="KW-0175">Coiled coil</keyword>
<evidence type="ECO:0000256" key="18">
    <source>
        <dbReference type="SAM" id="Phobius"/>
    </source>
</evidence>
<evidence type="ECO:0000259" key="21">
    <source>
        <dbReference type="Pfam" id="PF13807"/>
    </source>
</evidence>
<dbReference type="PATRIC" id="fig|1280948.3.peg.2283"/>
<evidence type="ECO:0000313" key="25">
    <source>
        <dbReference type="Proteomes" id="UP000263957"/>
    </source>
</evidence>
<evidence type="ECO:0000256" key="1">
    <source>
        <dbReference type="ARBA" id="ARBA00004429"/>
    </source>
</evidence>
<comment type="catalytic activity">
    <reaction evidence="15">
        <text>L-tyrosyl-[protein] + ATP = O-phospho-L-tyrosyl-[protein] + ADP + H(+)</text>
        <dbReference type="Rhea" id="RHEA:10596"/>
        <dbReference type="Rhea" id="RHEA-COMP:10136"/>
        <dbReference type="Rhea" id="RHEA-COMP:20101"/>
        <dbReference type="ChEBI" id="CHEBI:15378"/>
        <dbReference type="ChEBI" id="CHEBI:30616"/>
        <dbReference type="ChEBI" id="CHEBI:46858"/>
        <dbReference type="ChEBI" id="CHEBI:61978"/>
        <dbReference type="ChEBI" id="CHEBI:456216"/>
        <dbReference type="EC" id="2.7.10.2"/>
    </reaction>
</comment>
<dbReference type="InterPro" id="IPR050445">
    <property type="entry name" value="Bact_polysacc_biosynth/exp"/>
</dbReference>
<dbReference type="EC" id="2.7.10.2" evidence="4"/>
<dbReference type="Pfam" id="PF02706">
    <property type="entry name" value="Wzz"/>
    <property type="match status" value="1"/>
</dbReference>
<dbReference type="PANTHER" id="PTHR32309:SF13">
    <property type="entry name" value="FERRIC ENTEROBACTIN TRANSPORT PROTEIN FEPE"/>
    <property type="match status" value="1"/>
</dbReference>
<keyword evidence="13 18" id="KW-0472">Membrane</keyword>
<evidence type="ECO:0000256" key="13">
    <source>
        <dbReference type="ARBA" id="ARBA00023136"/>
    </source>
</evidence>
<evidence type="ECO:0000256" key="3">
    <source>
        <dbReference type="ARBA" id="ARBA00008883"/>
    </source>
</evidence>
<reference evidence="23 24" key="1">
    <citation type="journal article" date="2014" name="Antonie Van Leeuwenhoek">
        <title>Hyphomonas beringensis sp. nov. and Hyphomonas chukchiensis sp. nov., isolated from surface seawater of the Bering Sea and Chukchi Sea.</title>
        <authorList>
            <person name="Li C."/>
            <person name="Lai Q."/>
            <person name="Li G."/>
            <person name="Dong C."/>
            <person name="Wang J."/>
            <person name="Liao Y."/>
            <person name="Shao Z."/>
        </authorList>
    </citation>
    <scope>NUCLEOTIDE SEQUENCE [LARGE SCALE GENOMIC DNA]</scope>
    <source>
        <strain evidence="23 24">22II1-22F38</strain>
    </source>
</reference>